<gene>
    <name evidence="2" type="ORF">E2C01_097606</name>
</gene>
<dbReference type="EMBL" id="VSRR010129698">
    <property type="protein sequence ID" value="MPD02050.1"/>
    <property type="molecule type" value="Genomic_DNA"/>
</dbReference>
<name>A0A5B7K4V8_PORTR</name>
<dbReference type="Proteomes" id="UP000324222">
    <property type="component" value="Unassembled WGS sequence"/>
</dbReference>
<comment type="caution">
    <text evidence="2">The sequence shown here is derived from an EMBL/GenBank/DDBJ whole genome shotgun (WGS) entry which is preliminary data.</text>
</comment>
<evidence type="ECO:0000313" key="3">
    <source>
        <dbReference type="Proteomes" id="UP000324222"/>
    </source>
</evidence>
<feature type="compositionally biased region" description="Basic residues" evidence="1">
    <location>
        <begin position="1"/>
        <end position="12"/>
    </location>
</feature>
<evidence type="ECO:0000256" key="1">
    <source>
        <dbReference type="SAM" id="MobiDB-lite"/>
    </source>
</evidence>
<reference evidence="2 3" key="1">
    <citation type="submission" date="2019-05" db="EMBL/GenBank/DDBJ databases">
        <title>Another draft genome of Portunus trituberculatus and its Hox gene families provides insights of decapod evolution.</title>
        <authorList>
            <person name="Jeong J.-H."/>
            <person name="Song I."/>
            <person name="Kim S."/>
            <person name="Choi T."/>
            <person name="Kim D."/>
            <person name="Ryu S."/>
            <person name="Kim W."/>
        </authorList>
    </citation>
    <scope>NUCLEOTIDE SEQUENCE [LARGE SCALE GENOMIC DNA]</scope>
    <source>
        <tissue evidence="2">Muscle</tissue>
    </source>
</reference>
<proteinExistence type="predicted"/>
<keyword evidence="3" id="KW-1185">Reference proteome</keyword>
<feature type="region of interest" description="Disordered" evidence="1">
    <location>
        <begin position="1"/>
        <end position="29"/>
    </location>
</feature>
<organism evidence="2 3">
    <name type="scientific">Portunus trituberculatus</name>
    <name type="common">Swimming crab</name>
    <name type="synonym">Neptunus trituberculatus</name>
    <dbReference type="NCBI Taxonomy" id="210409"/>
    <lineage>
        <taxon>Eukaryota</taxon>
        <taxon>Metazoa</taxon>
        <taxon>Ecdysozoa</taxon>
        <taxon>Arthropoda</taxon>
        <taxon>Crustacea</taxon>
        <taxon>Multicrustacea</taxon>
        <taxon>Malacostraca</taxon>
        <taxon>Eumalacostraca</taxon>
        <taxon>Eucarida</taxon>
        <taxon>Decapoda</taxon>
        <taxon>Pleocyemata</taxon>
        <taxon>Brachyura</taxon>
        <taxon>Eubrachyura</taxon>
        <taxon>Portunoidea</taxon>
        <taxon>Portunidae</taxon>
        <taxon>Portuninae</taxon>
        <taxon>Portunus</taxon>
    </lineage>
</organism>
<sequence>MDGQRRHSTTLRHNKEPSAGPTLGLSDHSTKWTPGLTVPSVACEPTGQRLCCVIAVTLSCVRRPRMWYGAGARRGLLYSFTPEGLSVLTQGHEPSAPVARYLI</sequence>
<evidence type="ECO:0000313" key="2">
    <source>
        <dbReference type="EMBL" id="MPD02050.1"/>
    </source>
</evidence>
<protein>
    <submittedName>
        <fullName evidence="2">Uncharacterized protein</fullName>
    </submittedName>
</protein>
<accession>A0A5B7K4V8</accession>
<dbReference type="AlphaFoldDB" id="A0A5B7K4V8"/>